<dbReference type="SMART" id="SM00220">
    <property type="entry name" value="S_TKc"/>
    <property type="match status" value="1"/>
</dbReference>
<keyword evidence="6" id="KW-1185">Reference proteome</keyword>
<dbReference type="InterPro" id="IPR050167">
    <property type="entry name" value="Ser_Thr_protein_kinase"/>
</dbReference>
<evidence type="ECO:0000259" key="4">
    <source>
        <dbReference type="PROSITE" id="PS50011"/>
    </source>
</evidence>
<organism evidence="5 6">
    <name type="scientific">Orbilia blumenaviensis</name>
    <dbReference type="NCBI Taxonomy" id="1796055"/>
    <lineage>
        <taxon>Eukaryota</taxon>
        <taxon>Fungi</taxon>
        <taxon>Dikarya</taxon>
        <taxon>Ascomycota</taxon>
        <taxon>Pezizomycotina</taxon>
        <taxon>Orbiliomycetes</taxon>
        <taxon>Orbiliales</taxon>
        <taxon>Orbiliaceae</taxon>
        <taxon>Orbilia</taxon>
    </lineage>
</organism>
<dbReference type="GO" id="GO:0005737">
    <property type="term" value="C:cytoplasm"/>
    <property type="evidence" value="ECO:0007669"/>
    <property type="project" value="TreeGrafter"/>
</dbReference>
<dbReference type="PROSITE" id="PS00108">
    <property type="entry name" value="PROTEIN_KINASE_ST"/>
    <property type="match status" value="1"/>
</dbReference>
<dbReference type="InterPro" id="IPR000719">
    <property type="entry name" value="Prot_kinase_dom"/>
</dbReference>
<keyword evidence="1 3" id="KW-0547">Nucleotide-binding</keyword>
<dbReference type="GO" id="GO:0005524">
    <property type="term" value="F:ATP binding"/>
    <property type="evidence" value="ECO:0007669"/>
    <property type="project" value="UniProtKB-UniRule"/>
</dbReference>
<dbReference type="InterPro" id="IPR011009">
    <property type="entry name" value="Kinase-like_dom_sf"/>
</dbReference>
<dbReference type="GO" id="GO:0007165">
    <property type="term" value="P:signal transduction"/>
    <property type="evidence" value="ECO:0007669"/>
    <property type="project" value="TreeGrafter"/>
</dbReference>
<evidence type="ECO:0000256" key="2">
    <source>
        <dbReference type="ARBA" id="ARBA00022840"/>
    </source>
</evidence>
<dbReference type="PANTHER" id="PTHR23257:SF963">
    <property type="entry name" value="AT08303P"/>
    <property type="match status" value="1"/>
</dbReference>
<dbReference type="PROSITE" id="PS00107">
    <property type="entry name" value="PROTEIN_KINASE_ATP"/>
    <property type="match status" value="1"/>
</dbReference>
<reference evidence="5 6" key="1">
    <citation type="submission" date="2019-10" db="EMBL/GenBank/DDBJ databases">
        <authorList>
            <person name="Palmer J.M."/>
        </authorList>
    </citation>
    <scope>NUCLEOTIDE SEQUENCE [LARGE SCALE GENOMIC DNA]</scope>
    <source>
        <strain evidence="5 6">TWF730</strain>
    </source>
</reference>
<dbReference type="InterPro" id="IPR008271">
    <property type="entry name" value="Ser/Thr_kinase_AS"/>
</dbReference>
<evidence type="ECO:0000256" key="3">
    <source>
        <dbReference type="PROSITE-ProRule" id="PRU10141"/>
    </source>
</evidence>
<dbReference type="EMBL" id="JAVHNS010000016">
    <property type="protein sequence ID" value="KAK6333770.1"/>
    <property type="molecule type" value="Genomic_DNA"/>
</dbReference>
<accession>A0AAV9U1L5</accession>
<dbReference type="CDD" id="cd00180">
    <property type="entry name" value="PKc"/>
    <property type="match status" value="1"/>
</dbReference>
<feature type="domain" description="Protein kinase" evidence="4">
    <location>
        <begin position="63"/>
        <end position="358"/>
    </location>
</feature>
<dbReference type="AlphaFoldDB" id="A0AAV9U1L5"/>
<evidence type="ECO:0000313" key="5">
    <source>
        <dbReference type="EMBL" id="KAK6333770.1"/>
    </source>
</evidence>
<feature type="binding site" evidence="3">
    <location>
        <position position="91"/>
    </location>
    <ligand>
        <name>ATP</name>
        <dbReference type="ChEBI" id="CHEBI:30616"/>
    </ligand>
</feature>
<dbReference type="InterPro" id="IPR017441">
    <property type="entry name" value="Protein_kinase_ATP_BS"/>
</dbReference>
<dbReference type="SUPFAM" id="SSF48452">
    <property type="entry name" value="TPR-like"/>
    <property type="match status" value="1"/>
</dbReference>
<dbReference type="Gene3D" id="1.10.510.10">
    <property type="entry name" value="Transferase(Phosphotransferase) domain 1"/>
    <property type="match status" value="1"/>
</dbReference>
<proteinExistence type="predicted"/>
<dbReference type="PROSITE" id="PS50011">
    <property type="entry name" value="PROTEIN_KINASE_DOM"/>
    <property type="match status" value="1"/>
</dbReference>
<dbReference type="Proteomes" id="UP001373714">
    <property type="component" value="Unassembled WGS sequence"/>
</dbReference>
<name>A0AAV9U1L5_9PEZI</name>
<gene>
    <name evidence="5" type="ORF">TWF730_003953</name>
</gene>
<protein>
    <recommendedName>
        <fullName evidence="4">Protein kinase domain-containing protein</fullName>
    </recommendedName>
</protein>
<evidence type="ECO:0000256" key="1">
    <source>
        <dbReference type="ARBA" id="ARBA00022741"/>
    </source>
</evidence>
<dbReference type="Pfam" id="PF00069">
    <property type="entry name" value="Pkinase"/>
    <property type="match status" value="1"/>
</dbReference>
<dbReference type="Gene3D" id="1.25.40.10">
    <property type="entry name" value="Tetratricopeptide repeat domain"/>
    <property type="match status" value="2"/>
</dbReference>
<comment type="caution">
    <text evidence="5">The sequence shown here is derived from an EMBL/GenBank/DDBJ whole genome shotgun (WGS) entry which is preliminary data.</text>
</comment>
<dbReference type="SUPFAM" id="SSF56112">
    <property type="entry name" value="Protein kinase-like (PK-like)"/>
    <property type="match status" value="1"/>
</dbReference>
<dbReference type="PANTHER" id="PTHR23257">
    <property type="entry name" value="SERINE-THREONINE PROTEIN KINASE"/>
    <property type="match status" value="1"/>
</dbReference>
<sequence length="870" mass="97929">MATSTSGVSGSKLTSFFARRGFVSVDSFASRTSSIAGETEHDLLSFLAIAQANEVDFLPITWQPNLGTVGAGGTANIQQSSLDEKLSYVFKRIHRGIDEPYAYKVLVSEISILGHKEIRDHPNIVRLSGICWDVISSLEPIWPVLVFQKSEHGDLKNFMCSGAGISLGFDQKLKLCDDVAVGITALHEMDIVHGDIKPMNVLIFTENNSSDSEMKYIAKIGDFGYSTFLEQQVDESLEDGIQLPISRPWNAPEVANWSRSFTLLEAKLTDVYSFGLMTLWLLFNNQLLELGLDINNPAIDLEWKQEEKLKGVALGVVEKQDYLQADQREGVGAFFISTLAENPEARSLNIKELTARFIAARQLPNKIYSLYDQWAPYKKYTKHKDYYSGPAEEAYASHLSTPIRNPYDYYNPYHPLNLYPSSPSTGYLNTREGMYMYPNTTKSRGSHFLVYRSFKQLVKGDYRAWKLIFDALKNRASSHDTGESDRMNAAYQLAFCYEMGFGTVTDQEKVDFYLSQALKLKATLNHEIQIIREDRQDDLLMFKRINERIAIIDHVNHYLETEKLGDIQAAYEAITQATNVRLGEDHPISKTLSSILGSLSSIAETIDKADSDAQPSCKSTPSVGEVEELVTINMQNKTWGRAVELQQEVVELKEEKFGRAHSQTISAMLKLANCWKKQGWINRAEEVAVDALTRTSGGNLEVLEFLSSLYEDTENWSKFVDLLKKIIESKRLLLGIGHEETLKDLKSLVWAYIRWGKLAEAAGFQRMVVNALKDSVGAQNPDTLSSLELLATILEKVGVDGEAVTVMREVVLHKENFLGLEHTETIDAQGTLKEYERKLSEAVFQERLMGVVARSRRMNTRGNYAEEGKS</sequence>
<dbReference type="GO" id="GO:0004672">
    <property type="term" value="F:protein kinase activity"/>
    <property type="evidence" value="ECO:0007669"/>
    <property type="project" value="InterPro"/>
</dbReference>
<keyword evidence="2 3" id="KW-0067">ATP-binding</keyword>
<dbReference type="InterPro" id="IPR011990">
    <property type="entry name" value="TPR-like_helical_dom_sf"/>
</dbReference>
<evidence type="ECO:0000313" key="6">
    <source>
        <dbReference type="Proteomes" id="UP001373714"/>
    </source>
</evidence>